<proteinExistence type="predicted"/>
<name>M2RGG3_CERS8</name>
<dbReference type="OrthoDB" id="2756427at2759"/>
<keyword evidence="3" id="KW-1185">Reference proteome</keyword>
<gene>
    <name evidence="2" type="ORF">CERSUDRAFT_73418</name>
</gene>
<feature type="compositionally biased region" description="Basic and acidic residues" evidence="1">
    <location>
        <begin position="313"/>
        <end position="323"/>
    </location>
</feature>
<dbReference type="EMBL" id="KB445796">
    <property type="protein sequence ID" value="EMD37547.1"/>
    <property type="molecule type" value="Genomic_DNA"/>
</dbReference>
<feature type="region of interest" description="Disordered" evidence="1">
    <location>
        <begin position="288"/>
        <end position="332"/>
    </location>
</feature>
<evidence type="ECO:0000313" key="2">
    <source>
        <dbReference type="EMBL" id="EMD37547.1"/>
    </source>
</evidence>
<dbReference type="Proteomes" id="UP000016930">
    <property type="component" value="Unassembled WGS sequence"/>
</dbReference>
<evidence type="ECO:0000313" key="3">
    <source>
        <dbReference type="Proteomes" id="UP000016930"/>
    </source>
</evidence>
<accession>M2RGG3</accession>
<organism evidence="2 3">
    <name type="scientific">Ceriporiopsis subvermispora (strain B)</name>
    <name type="common">White-rot fungus</name>
    <name type="synonym">Gelatoporia subvermispora</name>
    <dbReference type="NCBI Taxonomy" id="914234"/>
    <lineage>
        <taxon>Eukaryota</taxon>
        <taxon>Fungi</taxon>
        <taxon>Dikarya</taxon>
        <taxon>Basidiomycota</taxon>
        <taxon>Agaricomycotina</taxon>
        <taxon>Agaricomycetes</taxon>
        <taxon>Polyporales</taxon>
        <taxon>Gelatoporiaceae</taxon>
        <taxon>Gelatoporia</taxon>
    </lineage>
</organism>
<dbReference type="AlphaFoldDB" id="M2RGG3"/>
<sequence>MHPSSNNPTRTNRVQASIEACTFNATGVATLARILAGRNEDLYQRFSQQFDAAAFAFLSAGAHNDGNQAIPLNGFYQTWDAARSDTATGDAAQAARRQFRERFLVFAFDVVTMWDRFTGGATLMIHIDGTLSPGMTIAPENLHPHVYYLPTYLSEMPSTGVPLTRIVQRFIEDLGVPVVRCWERAMRARGFPLTMSNSQHRTTVDYASLPLVPSPVSANSTHYVFHGRPPGMINQDRLDAAQDAWNRERSDLMAKQALDATEHQDEIRHLRHQLADRDDQIASLLSAREISPEPMDMSPPRNVPPRTLGSFQDKGKAIADRGPDNSSASTSISTCLSTTRTLIGMPSSTSTGTIAPSSSTIISLARSGSGGSVSASTPQMRAKVLQIPSSPPSPTPGARPGHNPLVVFGPRTTVVLCQHGIASGAHRLLFEIESGYFLEEWTEMVHQLLNVNVAVAVAVAEAILDNSPISG</sequence>
<dbReference type="HOGENOM" id="CLU_580006_0_0_1"/>
<reference evidence="2 3" key="1">
    <citation type="journal article" date="2012" name="Proc. Natl. Acad. Sci. U.S.A.">
        <title>Comparative genomics of Ceriporiopsis subvermispora and Phanerochaete chrysosporium provide insight into selective ligninolysis.</title>
        <authorList>
            <person name="Fernandez-Fueyo E."/>
            <person name="Ruiz-Duenas F.J."/>
            <person name="Ferreira P."/>
            <person name="Floudas D."/>
            <person name="Hibbett D.S."/>
            <person name="Canessa P."/>
            <person name="Larrondo L.F."/>
            <person name="James T.Y."/>
            <person name="Seelenfreund D."/>
            <person name="Lobos S."/>
            <person name="Polanco R."/>
            <person name="Tello M."/>
            <person name="Honda Y."/>
            <person name="Watanabe T."/>
            <person name="Watanabe T."/>
            <person name="Ryu J.S."/>
            <person name="Kubicek C.P."/>
            <person name="Schmoll M."/>
            <person name="Gaskell J."/>
            <person name="Hammel K.E."/>
            <person name="St John F.J."/>
            <person name="Vanden Wymelenberg A."/>
            <person name="Sabat G."/>
            <person name="Splinter BonDurant S."/>
            <person name="Syed K."/>
            <person name="Yadav J.S."/>
            <person name="Doddapaneni H."/>
            <person name="Subramanian V."/>
            <person name="Lavin J.L."/>
            <person name="Oguiza J.A."/>
            <person name="Perez G."/>
            <person name="Pisabarro A.G."/>
            <person name="Ramirez L."/>
            <person name="Santoyo F."/>
            <person name="Master E."/>
            <person name="Coutinho P.M."/>
            <person name="Henrissat B."/>
            <person name="Lombard V."/>
            <person name="Magnuson J.K."/>
            <person name="Kuees U."/>
            <person name="Hori C."/>
            <person name="Igarashi K."/>
            <person name="Samejima M."/>
            <person name="Held B.W."/>
            <person name="Barry K.W."/>
            <person name="LaButti K.M."/>
            <person name="Lapidus A."/>
            <person name="Lindquist E.A."/>
            <person name="Lucas S.M."/>
            <person name="Riley R."/>
            <person name="Salamov A.A."/>
            <person name="Hoffmeister D."/>
            <person name="Schwenk D."/>
            <person name="Hadar Y."/>
            <person name="Yarden O."/>
            <person name="de Vries R.P."/>
            <person name="Wiebenga A."/>
            <person name="Stenlid J."/>
            <person name="Eastwood D."/>
            <person name="Grigoriev I.V."/>
            <person name="Berka R.M."/>
            <person name="Blanchette R.A."/>
            <person name="Kersten P."/>
            <person name="Martinez A.T."/>
            <person name="Vicuna R."/>
            <person name="Cullen D."/>
        </authorList>
    </citation>
    <scope>NUCLEOTIDE SEQUENCE [LARGE SCALE GENOMIC DNA]</scope>
    <source>
        <strain evidence="2 3">B</strain>
    </source>
</reference>
<evidence type="ECO:0000256" key="1">
    <source>
        <dbReference type="SAM" id="MobiDB-lite"/>
    </source>
</evidence>
<dbReference type="STRING" id="914234.M2RGG3"/>
<protein>
    <submittedName>
        <fullName evidence="2">Uncharacterized protein</fullName>
    </submittedName>
</protein>